<sequence>MASDLFTIGSSGVKAARTALEITSQNIANAATDGYIRRSVRLSEMAGPGSWLRVSDLSLSGVRVDGIGRNADLFRQVEVRRTGGDAARASTELRGFENIEAALEQSALFPALTGFEASLQRLSSDPVNPSLRAAVLEDARTLSRTFNLAASALDTAGEGQRFEASDGVNQINLLAGELGRVNLQLTRTTTGTSDQVTLLDQRDLLLERLSGYGDIAVSYAPDQTVEVRMGGGPTPLVSGGNAAPLAMSANADGTLAFTLGGNPITLSSGKLAGHAQTLTALRDNRATLDSIADSLIAAANTAQASGVALDGTPGQPLFTGSGAAGIAIALAAGSGIATAPAGAAAGSRDPANLAALRDALQTAGISGQVDGLLFTASSAVAGRRVTSEALDAIASSARIALDEQAGVDLDQEAANLVRFQQAFQASGKALQVASDIFDTLLALK</sequence>
<evidence type="ECO:0000256" key="1">
    <source>
        <dbReference type="ARBA" id="ARBA00004117"/>
    </source>
</evidence>
<dbReference type="InterPro" id="IPR053927">
    <property type="entry name" value="FlgK_helical"/>
</dbReference>
<proteinExistence type="inferred from homology"/>
<dbReference type="Pfam" id="PF22638">
    <property type="entry name" value="FlgK_D1"/>
    <property type="match status" value="1"/>
</dbReference>
<protein>
    <recommendedName>
        <fullName evidence="4">Flagellar hook-associated protein 1</fullName>
    </recommendedName>
</protein>
<comment type="subcellular location">
    <subcellularLocation>
        <location evidence="1">Bacterial flagellum basal body</location>
    </subcellularLocation>
    <subcellularLocation>
        <location evidence="2">Secreted</location>
    </subcellularLocation>
</comment>
<dbReference type="GO" id="GO:0009424">
    <property type="term" value="C:bacterial-type flagellum hook"/>
    <property type="evidence" value="ECO:0007669"/>
    <property type="project" value="InterPro"/>
</dbReference>
<keyword evidence="6" id="KW-0975">Bacterial flagellum</keyword>
<evidence type="ECO:0000256" key="4">
    <source>
        <dbReference type="ARBA" id="ARBA00016244"/>
    </source>
</evidence>
<dbReference type="NCBIfam" id="TIGR02492">
    <property type="entry name" value="flgK_ends"/>
    <property type="match status" value="1"/>
</dbReference>
<dbReference type="Pfam" id="PF00460">
    <property type="entry name" value="Flg_bb_rod"/>
    <property type="match status" value="1"/>
</dbReference>
<dbReference type="Pfam" id="PF06429">
    <property type="entry name" value="Flg_bbr_C"/>
    <property type="match status" value="1"/>
</dbReference>
<keyword evidence="10" id="KW-0969">Cilium</keyword>
<dbReference type="GO" id="GO:0044780">
    <property type="term" value="P:bacterial-type flagellum assembly"/>
    <property type="evidence" value="ECO:0007669"/>
    <property type="project" value="InterPro"/>
</dbReference>
<dbReference type="Proteomes" id="UP000634139">
    <property type="component" value="Unassembled WGS sequence"/>
</dbReference>
<evidence type="ECO:0000256" key="5">
    <source>
        <dbReference type="ARBA" id="ARBA00022525"/>
    </source>
</evidence>
<reference evidence="10" key="2">
    <citation type="submission" date="2020-09" db="EMBL/GenBank/DDBJ databases">
        <authorList>
            <person name="Sun Q."/>
            <person name="Kim S."/>
        </authorList>
    </citation>
    <scope>NUCLEOTIDE SEQUENCE</scope>
    <source>
        <strain evidence="10">KCTC 32422</strain>
    </source>
</reference>
<evidence type="ECO:0000256" key="2">
    <source>
        <dbReference type="ARBA" id="ARBA00004613"/>
    </source>
</evidence>
<keyword evidence="10" id="KW-0966">Cell projection</keyword>
<keyword evidence="5" id="KW-0964">Secreted</keyword>
<feature type="domain" description="Flagellar basal body rod protein N-terminal" evidence="7">
    <location>
        <begin position="8"/>
        <end position="35"/>
    </location>
</feature>
<organism evidence="10 11">
    <name type="scientific">Novosphingobium arvoryzae</name>
    <dbReference type="NCBI Taxonomy" id="1256514"/>
    <lineage>
        <taxon>Bacteria</taxon>
        <taxon>Pseudomonadati</taxon>
        <taxon>Pseudomonadota</taxon>
        <taxon>Alphaproteobacteria</taxon>
        <taxon>Sphingomonadales</taxon>
        <taxon>Sphingomonadaceae</taxon>
        <taxon>Novosphingobium</taxon>
    </lineage>
</organism>
<dbReference type="InterPro" id="IPR010930">
    <property type="entry name" value="Flg_bb/hook_C_dom"/>
</dbReference>
<evidence type="ECO:0000256" key="6">
    <source>
        <dbReference type="ARBA" id="ARBA00023143"/>
    </source>
</evidence>
<dbReference type="GO" id="GO:0009425">
    <property type="term" value="C:bacterial-type flagellum basal body"/>
    <property type="evidence" value="ECO:0007669"/>
    <property type="project" value="UniProtKB-SubCell"/>
</dbReference>
<evidence type="ECO:0000256" key="3">
    <source>
        <dbReference type="ARBA" id="ARBA00009677"/>
    </source>
</evidence>
<dbReference type="RefSeq" id="WP_189542876.1">
    <property type="nucleotide sequence ID" value="NZ_BMZD01000010.1"/>
</dbReference>
<evidence type="ECO:0000313" key="10">
    <source>
        <dbReference type="EMBL" id="GHA06650.1"/>
    </source>
</evidence>
<comment type="similarity">
    <text evidence="3">Belongs to the flagella basal body rod proteins family.</text>
</comment>
<gene>
    <name evidence="10" type="primary">lfgK</name>
    <name evidence="10" type="ORF">GCM10011617_29340</name>
</gene>
<keyword evidence="10" id="KW-0282">Flagellum</keyword>
<keyword evidence="11" id="KW-1185">Reference proteome</keyword>
<dbReference type="GO" id="GO:0005576">
    <property type="term" value="C:extracellular region"/>
    <property type="evidence" value="ECO:0007669"/>
    <property type="project" value="UniProtKB-SubCell"/>
</dbReference>
<dbReference type="GO" id="GO:0005198">
    <property type="term" value="F:structural molecule activity"/>
    <property type="evidence" value="ECO:0007669"/>
    <property type="project" value="InterPro"/>
</dbReference>
<reference evidence="10" key="1">
    <citation type="journal article" date="2014" name="Int. J. Syst. Evol. Microbiol.">
        <title>Complete genome sequence of Corynebacterium casei LMG S-19264T (=DSM 44701T), isolated from a smear-ripened cheese.</title>
        <authorList>
            <consortium name="US DOE Joint Genome Institute (JGI-PGF)"/>
            <person name="Walter F."/>
            <person name="Albersmeier A."/>
            <person name="Kalinowski J."/>
            <person name="Ruckert C."/>
        </authorList>
    </citation>
    <scope>NUCLEOTIDE SEQUENCE</scope>
    <source>
        <strain evidence="10">KCTC 32422</strain>
    </source>
</reference>
<evidence type="ECO:0000259" key="7">
    <source>
        <dbReference type="Pfam" id="PF00460"/>
    </source>
</evidence>
<evidence type="ECO:0000259" key="9">
    <source>
        <dbReference type="Pfam" id="PF22638"/>
    </source>
</evidence>
<name>A0A918VKS2_9SPHN</name>
<dbReference type="AlphaFoldDB" id="A0A918VKS2"/>
<feature type="domain" description="Flagellar basal-body/hook protein C-terminal" evidence="8">
    <location>
        <begin position="403"/>
        <end position="443"/>
    </location>
</feature>
<evidence type="ECO:0000259" key="8">
    <source>
        <dbReference type="Pfam" id="PF06429"/>
    </source>
</evidence>
<dbReference type="PANTHER" id="PTHR30033">
    <property type="entry name" value="FLAGELLAR HOOK-ASSOCIATED PROTEIN 1"/>
    <property type="match status" value="1"/>
</dbReference>
<accession>A0A918VKS2</accession>
<dbReference type="InterPro" id="IPR002371">
    <property type="entry name" value="FlgK"/>
</dbReference>
<dbReference type="EMBL" id="BMZD01000010">
    <property type="protein sequence ID" value="GHA06650.1"/>
    <property type="molecule type" value="Genomic_DNA"/>
</dbReference>
<comment type="caution">
    <text evidence="10">The sequence shown here is derived from an EMBL/GenBank/DDBJ whole genome shotgun (WGS) entry which is preliminary data.</text>
</comment>
<dbReference type="SUPFAM" id="SSF64518">
    <property type="entry name" value="Phase 1 flagellin"/>
    <property type="match status" value="1"/>
</dbReference>
<dbReference type="InterPro" id="IPR001444">
    <property type="entry name" value="Flag_bb_rod_N"/>
</dbReference>
<feature type="domain" description="Flagellar hook-associated protein FlgK helical" evidence="9">
    <location>
        <begin position="98"/>
        <end position="318"/>
    </location>
</feature>
<evidence type="ECO:0000313" key="11">
    <source>
        <dbReference type="Proteomes" id="UP000634139"/>
    </source>
</evidence>